<dbReference type="Gene3D" id="3.40.50.850">
    <property type="entry name" value="Isochorismatase-like"/>
    <property type="match status" value="1"/>
</dbReference>
<dbReference type="PANTHER" id="PTHR47297">
    <property type="match status" value="1"/>
</dbReference>
<dbReference type="RefSeq" id="WP_153972061.1">
    <property type="nucleotide sequence ID" value="NZ_JACRWE010000002.1"/>
</dbReference>
<evidence type="ECO:0000313" key="3">
    <source>
        <dbReference type="Proteomes" id="UP000609849"/>
    </source>
</evidence>
<evidence type="ECO:0000259" key="1">
    <source>
        <dbReference type="Pfam" id="PF00857"/>
    </source>
</evidence>
<dbReference type="GO" id="GO:0016787">
    <property type="term" value="F:hydrolase activity"/>
    <property type="evidence" value="ECO:0007669"/>
    <property type="project" value="UniProtKB-KW"/>
</dbReference>
<dbReference type="EMBL" id="JACRWE010000002">
    <property type="protein sequence ID" value="MBC5996306.1"/>
    <property type="molecule type" value="Genomic_DNA"/>
</dbReference>
<comment type="caution">
    <text evidence="2">The sequence shown here is derived from an EMBL/GenBank/DDBJ whole genome shotgun (WGS) entry which is preliminary data.</text>
</comment>
<dbReference type="InterPro" id="IPR044717">
    <property type="entry name" value="NIC1"/>
</dbReference>
<name>A0ABR7JNZ6_9FIRM</name>
<dbReference type="SUPFAM" id="SSF52499">
    <property type="entry name" value="Isochorismatase-like hydrolases"/>
    <property type="match status" value="1"/>
</dbReference>
<dbReference type="InterPro" id="IPR000868">
    <property type="entry name" value="Isochorismatase-like_dom"/>
</dbReference>
<dbReference type="Proteomes" id="UP000609849">
    <property type="component" value="Unassembled WGS sequence"/>
</dbReference>
<accession>A0ABR7JNZ6</accession>
<keyword evidence="3" id="KW-1185">Reference proteome</keyword>
<dbReference type="InterPro" id="IPR036380">
    <property type="entry name" value="Isochorismatase-like_sf"/>
</dbReference>
<proteinExistence type="predicted"/>
<dbReference type="Pfam" id="PF00857">
    <property type="entry name" value="Isochorismatase"/>
    <property type="match status" value="1"/>
</dbReference>
<dbReference type="CDD" id="cd00431">
    <property type="entry name" value="cysteine_hydrolases"/>
    <property type="match status" value="1"/>
</dbReference>
<organism evidence="2 3">
    <name type="scientific">Romboutsia faecis</name>
    <dbReference type="NCBI Taxonomy" id="2764597"/>
    <lineage>
        <taxon>Bacteria</taxon>
        <taxon>Bacillati</taxon>
        <taxon>Bacillota</taxon>
        <taxon>Clostridia</taxon>
        <taxon>Peptostreptococcales</taxon>
        <taxon>Peptostreptococcaceae</taxon>
        <taxon>Romboutsia</taxon>
    </lineage>
</organism>
<reference evidence="2 3" key="1">
    <citation type="submission" date="2020-08" db="EMBL/GenBank/DDBJ databases">
        <authorList>
            <person name="Liu C."/>
            <person name="Sun Q."/>
        </authorList>
    </citation>
    <scope>NUCLEOTIDE SEQUENCE [LARGE SCALE GENOMIC DNA]</scope>
    <source>
        <strain evidence="2 3">NSJ-18</strain>
    </source>
</reference>
<feature type="domain" description="Isochorismatase-like" evidence="1">
    <location>
        <begin position="33"/>
        <end position="157"/>
    </location>
</feature>
<gene>
    <name evidence="2" type="ORF">H8923_05985</name>
</gene>
<dbReference type="PANTHER" id="PTHR47297:SF2">
    <property type="entry name" value="OS02G0606800 PROTEIN"/>
    <property type="match status" value="1"/>
</dbReference>
<sequence length="214" mass="24009">MNNLLNELEALKNNLDNLPVENISNIQLNKTDLFIVDINNGFAKGGALYSPRIESLINPITEFSKKLSPKLHRIIAFTDCHPKDSIEFLSYPPHCLEGDAESDIVDELKTIENLKVLPKNSTNGFFALGNMNFDNVDNIIVIGDCTDICIYQFAVTLKTYFIQNNINKNVIVPMNLVDTYDIPNVHCADLSNIVFLNSMIQNGINVIKSFSIDE</sequence>
<evidence type="ECO:0000313" key="2">
    <source>
        <dbReference type="EMBL" id="MBC5996306.1"/>
    </source>
</evidence>
<keyword evidence="2" id="KW-0378">Hydrolase</keyword>
<protein>
    <submittedName>
        <fullName evidence="2">Cysteine hydrolase</fullName>
    </submittedName>
</protein>